<feature type="transmembrane region" description="Helical" evidence="7">
    <location>
        <begin position="175"/>
        <end position="196"/>
    </location>
</feature>
<feature type="transmembrane region" description="Helical" evidence="7">
    <location>
        <begin position="262"/>
        <end position="287"/>
    </location>
</feature>
<evidence type="ECO:0000256" key="4">
    <source>
        <dbReference type="ARBA" id="ARBA00022692"/>
    </source>
</evidence>
<feature type="transmembrane region" description="Helical" evidence="7">
    <location>
        <begin position="202"/>
        <end position="220"/>
    </location>
</feature>
<evidence type="ECO:0000256" key="7">
    <source>
        <dbReference type="RuleBase" id="RU369079"/>
    </source>
</evidence>
<dbReference type="Proteomes" id="UP001205843">
    <property type="component" value="Unassembled WGS sequence"/>
</dbReference>
<protein>
    <recommendedName>
        <fullName evidence="7">TRAP transporter large permease protein</fullName>
    </recommendedName>
</protein>
<keyword evidence="5 7" id="KW-1133">Transmembrane helix</keyword>
<feature type="transmembrane region" description="Helical" evidence="7">
    <location>
        <begin position="62"/>
        <end position="83"/>
    </location>
</feature>
<evidence type="ECO:0000313" key="9">
    <source>
        <dbReference type="EMBL" id="MCP1677237.1"/>
    </source>
</evidence>
<feature type="transmembrane region" description="Helical" evidence="7">
    <location>
        <begin position="354"/>
        <end position="375"/>
    </location>
</feature>
<evidence type="ECO:0000256" key="1">
    <source>
        <dbReference type="ARBA" id="ARBA00004429"/>
    </source>
</evidence>
<comment type="subunit">
    <text evidence="7">The complex comprises the extracytoplasmic solute receptor protein and the two transmembrane proteins.</text>
</comment>
<comment type="caution">
    <text evidence="9">The sequence shown here is derived from an EMBL/GenBank/DDBJ whole genome shotgun (WGS) entry which is preliminary data.</text>
</comment>
<gene>
    <name evidence="9" type="ORF">J2T57_004416</name>
</gene>
<comment type="function">
    <text evidence="7">Part of the tripartite ATP-independent periplasmic (TRAP) transport system.</text>
</comment>
<evidence type="ECO:0000256" key="2">
    <source>
        <dbReference type="ARBA" id="ARBA00022475"/>
    </source>
</evidence>
<keyword evidence="2" id="KW-1003">Cell membrane</keyword>
<feature type="transmembrane region" description="Helical" evidence="7">
    <location>
        <begin position="294"/>
        <end position="313"/>
    </location>
</feature>
<feature type="transmembrane region" description="Helical" evidence="7">
    <location>
        <begin position="125"/>
        <end position="155"/>
    </location>
</feature>
<dbReference type="EMBL" id="JALJXV010000019">
    <property type="protein sequence ID" value="MCP1677237.1"/>
    <property type="molecule type" value="Genomic_DNA"/>
</dbReference>
<dbReference type="InterPro" id="IPR010656">
    <property type="entry name" value="DctM"/>
</dbReference>
<dbReference type="GO" id="GO:0022857">
    <property type="term" value="F:transmembrane transporter activity"/>
    <property type="evidence" value="ECO:0007669"/>
    <property type="project" value="UniProtKB-UniRule"/>
</dbReference>
<keyword evidence="7" id="KW-0813">Transport</keyword>
<evidence type="ECO:0000256" key="6">
    <source>
        <dbReference type="ARBA" id="ARBA00023136"/>
    </source>
</evidence>
<keyword evidence="4 7" id="KW-0812">Transmembrane</keyword>
<comment type="similarity">
    <text evidence="7">Belongs to the TRAP transporter large permease family.</text>
</comment>
<feature type="domain" description="TRAP C4-dicarboxylate transport system permease DctM subunit" evidence="8">
    <location>
        <begin position="8"/>
        <end position="378"/>
    </location>
</feature>
<proteinExistence type="inferred from homology"/>
<evidence type="ECO:0000313" key="10">
    <source>
        <dbReference type="Proteomes" id="UP001205843"/>
    </source>
</evidence>
<dbReference type="Pfam" id="PF06808">
    <property type="entry name" value="DctM"/>
    <property type="match status" value="1"/>
</dbReference>
<keyword evidence="6 7" id="KW-0472">Membrane</keyword>
<keyword evidence="10" id="KW-1185">Reference proteome</keyword>
<dbReference type="InterPro" id="IPR004681">
    <property type="entry name" value="TRAP_DctM"/>
</dbReference>
<keyword evidence="3 7" id="KW-0997">Cell inner membrane</keyword>
<comment type="subcellular location">
    <subcellularLocation>
        <location evidence="1 7">Cell inner membrane</location>
        <topology evidence="1 7">Multi-pass membrane protein</topology>
    </subcellularLocation>
</comment>
<reference evidence="9" key="1">
    <citation type="submission" date="2022-03" db="EMBL/GenBank/DDBJ databases">
        <title>Genomic Encyclopedia of Type Strains, Phase III (KMG-III): the genomes of soil and plant-associated and newly described type strains.</title>
        <authorList>
            <person name="Whitman W."/>
        </authorList>
    </citation>
    <scope>NUCLEOTIDE SEQUENCE</scope>
    <source>
        <strain evidence="9">ANL 6-2</strain>
    </source>
</reference>
<accession>A0AAE3G880</accession>
<feature type="transmembrane region" description="Helical" evidence="7">
    <location>
        <begin position="12"/>
        <end position="30"/>
    </location>
</feature>
<evidence type="ECO:0000259" key="8">
    <source>
        <dbReference type="Pfam" id="PF06808"/>
    </source>
</evidence>
<evidence type="ECO:0000256" key="3">
    <source>
        <dbReference type="ARBA" id="ARBA00022519"/>
    </source>
</evidence>
<organism evidence="9 10">
    <name type="scientific">Natronocella acetinitrilica</name>
    <dbReference type="NCBI Taxonomy" id="414046"/>
    <lineage>
        <taxon>Bacteria</taxon>
        <taxon>Pseudomonadati</taxon>
        <taxon>Pseudomonadota</taxon>
        <taxon>Gammaproteobacteria</taxon>
        <taxon>Chromatiales</taxon>
        <taxon>Ectothiorhodospiraceae</taxon>
        <taxon>Natronocella</taxon>
    </lineage>
</organism>
<feature type="transmembrane region" description="Helical" evidence="7">
    <location>
        <begin position="232"/>
        <end position="256"/>
    </location>
</feature>
<dbReference type="GO" id="GO:0005886">
    <property type="term" value="C:plasma membrane"/>
    <property type="evidence" value="ECO:0007669"/>
    <property type="project" value="UniProtKB-SubCell"/>
</dbReference>
<dbReference type="PIRSF" id="PIRSF006066">
    <property type="entry name" value="HI0050"/>
    <property type="match status" value="1"/>
</dbReference>
<dbReference type="NCBIfam" id="TIGR00786">
    <property type="entry name" value="dctM"/>
    <property type="match status" value="1"/>
</dbReference>
<feature type="transmembrane region" description="Helical" evidence="7">
    <location>
        <begin position="319"/>
        <end position="342"/>
    </location>
</feature>
<feature type="transmembrane region" description="Helical" evidence="7">
    <location>
        <begin position="95"/>
        <end position="119"/>
    </location>
</feature>
<sequence>MAIGREPWRSLKSYSLTAIPLFVLMAEILLRADVTKTAYRGFATILGPLPGGAAYANIGGSTLFAAISGSSVANAAAMGTVAGPAMTEMGYSRRLTFGSIAAGGGLGILMPPSTALIIYGSLSGVSISALFIGGMLPALLLACLFSLVIMIWGFVRPDDAPRGSRATAKELLSAVVGLFPLFLLMTLVLGGIYLGIFTPTEAGGIGALGAAALAAGRRKLGLRMLWESAAAATTLSSMILLIIAGAAVIGYVIGMLGVTFELAFLVADAEISITVLLALIALGYIILGLFIESVSLIVLTVPVLYPVLSAAGVDGVWLGIYIVVLIEIGLITPPVGLNLFVLKSISAGQTMNDIIIGAIPFLGALLGLVALLLAFPQIATWLPSMA</sequence>
<name>A0AAE3G880_9GAMM</name>
<dbReference type="PANTHER" id="PTHR33362">
    <property type="entry name" value="SIALIC ACID TRAP TRANSPORTER PERMEASE PROTEIN SIAT-RELATED"/>
    <property type="match status" value="1"/>
</dbReference>
<dbReference type="AlphaFoldDB" id="A0AAE3G880"/>
<dbReference type="PANTHER" id="PTHR33362:SF5">
    <property type="entry name" value="C4-DICARBOXYLATE TRAP TRANSPORTER LARGE PERMEASE PROTEIN DCTM"/>
    <property type="match status" value="1"/>
</dbReference>
<evidence type="ECO:0000256" key="5">
    <source>
        <dbReference type="ARBA" id="ARBA00022989"/>
    </source>
</evidence>